<evidence type="ECO:0000313" key="13">
    <source>
        <dbReference type="Proteomes" id="UP000005326"/>
    </source>
</evidence>
<dbReference type="Gene3D" id="1.10.3720.10">
    <property type="entry name" value="MetI-like"/>
    <property type="match status" value="1"/>
</dbReference>
<comment type="subcellular location">
    <subcellularLocation>
        <location evidence="1 9">Cell membrane</location>
        <topology evidence="1 9">Multi-pass membrane protein</topology>
    </subcellularLocation>
</comment>
<dbReference type="EMBL" id="ABCA03000045">
    <property type="protein sequence ID" value="EDS00864.1"/>
    <property type="molecule type" value="Genomic_DNA"/>
</dbReference>
<protein>
    <recommendedName>
        <fullName evidence="10">Phosphate transport system permease protein</fullName>
    </recommendedName>
</protein>
<feature type="transmembrane region" description="Helical" evidence="9">
    <location>
        <begin position="245"/>
        <end position="267"/>
    </location>
</feature>
<accession>B0MND8</accession>
<evidence type="ECO:0000256" key="2">
    <source>
        <dbReference type="ARBA" id="ARBA00007069"/>
    </source>
</evidence>
<keyword evidence="13" id="KW-1185">Reference proteome</keyword>
<reference evidence="12" key="1">
    <citation type="submission" date="2007-10" db="EMBL/GenBank/DDBJ databases">
        <authorList>
            <person name="Fulton L."/>
            <person name="Clifton S."/>
            <person name="Fulton B."/>
            <person name="Xu J."/>
            <person name="Minx P."/>
            <person name="Pepin K.H."/>
            <person name="Johnson M."/>
            <person name="Thiruvilangam P."/>
            <person name="Bhonagiri V."/>
            <person name="Nash W.E."/>
            <person name="Mardis E.R."/>
            <person name="Wilson R.K."/>
        </authorList>
    </citation>
    <scope>NUCLEOTIDE SEQUENCE [LARGE SCALE GENOMIC DNA]</scope>
    <source>
        <strain evidence="12">DSM 15702</strain>
    </source>
</reference>
<dbReference type="InterPro" id="IPR011864">
    <property type="entry name" value="Phosphate_PstC"/>
</dbReference>
<feature type="domain" description="ABC transmembrane type-1" evidence="11">
    <location>
        <begin position="102"/>
        <end position="320"/>
    </location>
</feature>
<keyword evidence="7 9" id="KW-1133">Transmembrane helix</keyword>
<evidence type="ECO:0000256" key="5">
    <source>
        <dbReference type="ARBA" id="ARBA00022592"/>
    </source>
</evidence>
<sequence length="340" mass="35763">MYSPERMVYLEKTSGAAVAVGSVGKQRSAIRSKKSGFTNVTERVMKYIFTVCGITAVACVLMITIYMIISGAPAIGKIGLTDFLFGDTWYAKKEQFGILPLILTSVFGTLGAIVIGVPIGLLTAVFLSELAPKAMKNVVKPAVELLAGIPSVIYGLLGANLVKPLMYALEEVIYANDPTHQFTGGANLASAIIVLAIMILPTIINISENAISAVPSEYREASYGLGATRIQTIFKVVIPAAKSGIASGVVLGVGRAIGEAMAIILVAGNSANMPELFSSVKFLTTGIVAEFPYSSGLHREALFAIGLVLFVFIMIINLILNGILKKGGKKEKAAKTAGKA</sequence>
<name>B0MND8_9FIRM</name>
<dbReference type="Pfam" id="PF00528">
    <property type="entry name" value="BPD_transp_1"/>
    <property type="match status" value="1"/>
</dbReference>
<keyword evidence="4 10" id="KW-1003">Cell membrane</keyword>
<dbReference type="GO" id="GO:0005315">
    <property type="term" value="F:phosphate transmembrane transporter activity"/>
    <property type="evidence" value="ECO:0007669"/>
    <property type="project" value="InterPro"/>
</dbReference>
<comment type="function">
    <text evidence="10">Part of the binding-protein-dependent transport system for phosphate; probably responsible for the translocation of the substrate across the membrane.</text>
</comment>
<comment type="caution">
    <text evidence="12">The sequence shown here is derived from an EMBL/GenBank/DDBJ whole genome shotgun (WGS) entry which is preliminary data.</text>
</comment>
<feature type="transmembrane region" description="Helical" evidence="9">
    <location>
        <begin position="182"/>
        <end position="204"/>
    </location>
</feature>
<feature type="transmembrane region" description="Helical" evidence="9">
    <location>
        <begin position="47"/>
        <end position="69"/>
    </location>
</feature>
<evidence type="ECO:0000256" key="9">
    <source>
        <dbReference type="RuleBase" id="RU363032"/>
    </source>
</evidence>
<proteinExistence type="inferred from homology"/>
<dbReference type="NCBIfam" id="TIGR02138">
    <property type="entry name" value="phosphate_pstC"/>
    <property type="match status" value="1"/>
</dbReference>
<evidence type="ECO:0000259" key="11">
    <source>
        <dbReference type="PROSITE" id="PS50928"/>
    </source>
</evidence>
<feature type="transmembrane region" description="Helical" evidence="9">
    <location>
        <begin position="143"/>
        <end position="162"/>
    </location>
</feature>
<evidence type="ECO:0000256" key="8">
    <source>
        <dbReference type="ARBA" id="ARBA00023136"/>
    </source>
</evidence>
<dbReference type="SUPFAM" id="SSF161098">
    <property type="entry name" value="MetI-like"/>
    <property type="match status" value="1"/>
</dbReference>
<dbReference type="PANTHER" id="PTHR30425">
    <property type="entry name" value="PHOSPHATE TRANSPORT SYSTEM PERMEASE PROTEIN PST"/>
    <property type="match status" value="1"/>
</dbReference>
<evidence type="ECO:0000256" key="1">
    <source>
        <dbReference type="ARBA" id="ARBA00004651"/>
    </source>
</evidence>
<keyword evidence="8 9" id="KW-0472">Membrane</keyword>
<gene>
    <name evidence="12" type="primary">pstC</name>
    <name evidence="12" type="ORF">EUBSIR_01348</name>
</gene>
<evidence type="ECO:0000256" key="4">
    <source>
        <dbReference type="ARBA" id="ARBA00022475"/>
    </source>
</evidence>
<evidence type="ECO:0000313" key="12">
    <source>
        <dbReference type="EMBL" id="EDS00864.1"/>
    </source>
</evidence>
<dbReference type="PROSITE" id="PS50928">
    <property type="entry name" value="ABC_TM1"/>
    <property type="match status" value="1"/>
</dbReference>
<feature type="transmembrane region" description="Helical" evidence="9">
    <location>
        <begin position="98"/>
        <end position="131"/>
    </location>
</feature>
<comment type="similarity">
    <text evidence="2 10">Belongs to the binding-protein-dependent transport system permease family. CysTW subfamily.</text>
</comment>
<dbReference type="GO" id="GO:0006817">
    <property type="term" value="P:phosphate ion transport"/>
    <property type="evidence" value="ECO:0007669"/>
    <property type="project" value="UniProtKB-KW"/>
</dbReference>
<evidence type="ECO:0000256" key="7">
    <source>
        <dbReference type="ARBA" id="ARBA00022989"/>
    </source>
</evidence>
<evidence type="ECO:0000256" key="10">
    <source>
        <dbReference type="RuleBase" id="RU363054"/>
    </source>
</evidence>
<dbReference type="InterPro" id="IPR035906">
    <property type="entry name" value="MetI-like_sf"/>
</dbReference>
<reference evidence="12" key="2">
    <citation type="submission" date="2014-06" db="EMBL/GenBank/DDBJ databases">
        <title>Draft genome sequence of Eubacterium siraeum (DSM 15702).</title>
        <authorList>
            <person name="Sudarsanam P."/>
            <person name="Ley R."/>
            <person name="Guruge J."/>
            <person name="Turnbaugh P.J."/>
            <person name="Mahowald M."/>
            <person name="Liep D."/>
            <person name="Gordon J."/>
        </authorList>
    </citation>
    <scope>NUCLEOTIDE SEQUENCE</scope>
    <source>
        <strain evidence="12">DSM 15702</strain>
    </source>
</reference>
<evidence type="ECO:0000256" key="3">
    <source>
        <dbReference type="ARBA" id="ARBA00022448"/>
    </source>
</evidence>
<dbReference type="InterPro" id="IPR051124">
    <property type="entry name" value="Phosphate_Transport_Permease"/>
</dbReference>
<dbReference type="GO" id="GO:0005886">
    <property type="term" value="C:plasma membrane"/>
    <property type="evidence" value="ECO:0007669"/>
    <property type="project" value="UniProtKB-SubCell"/>
</dbReference>
<keyword evidence="6 9" id="KW-0812">Transmembrane</keyword>
<dbReference type="PANTHER" id="PTHR30425:SF1">
    <property type="entry name" value="PHOSPHATE TRANSPORT SYSTEM PERMEASE PROTEIN PSTC"/>
    <property type="match status" value="1"/>
</dbReference>
<dbReference type="Proteomes" id="UP000005326">
    <property type="component" value="Unassembled WGS sequence"/>
</dbReference>
<feature type="transmembrane region" description="Helical" evidence="9">
    <location>
        <begin position="301"/>
        <end position="320"/>
    </location>
</feature>
<dbReference type="CDD" id="cd06261">
    <property type="entry name" value="TM_PBP2"/>
    <property type="match status" value="1"/>
</dbReference>
<keyword evidence="3 9" id="KW-0813">Transport</keyword>
<keyword evidence="5 10" id="KW-0592">Phosphate transport</keyword>
<evidence type="ECO:0000256" key="6">
    <source>
        <dbReference type="ARBA" id="ARBA00022692"/>
    </source>
</evidence>
<dbReference type="InterPro" id="IPR000515">
    <property type="entry name" value="MetI-like"/>
</dbReference>
<dbReference type="AlphaFoldDB" id="B0MND8"/>
<organism evidence="12 13">
    <name type="scientific">[Eubacterium] siraeum DSM 15702</name>
    <dbReference type="NCBI Taxonomy" id="428128"/>
    <lineage>
        <taxon>Bacteria</taxon>
        <taxon>Bacillati</taxon>
        <taxon>Bacillota</taxon>
        <taxon>Clostridia</taxon>
        <taxon>Eubacteriales</taxon>
        <taxon>Oscillospiraceae</taxon>
        <taxon>Oscillospiraceae incertae sedis</taxon>
    </lineage>
</organism>